<sequence>MSSSPPVVNIEVMRDLVEATIHKLSLGDSNKRNFKNILPLALSSNVAFWNVMRLTQNATLGNTDDSGTEIYFKNTNAFKYNASNIGNSSLVSHVLANPVVALPVPAWYILILKENQFPVTLEVYDASNDLINDFDYILANVPVKGVNLFDYSPEMDQVLRRHPKLENIHLTIIAPMPMPSVKILTVSLGDYWEEELLMLSPKTTHLTIEFERNTLYNSSFDPLIGFFQHDLEYLNVLMTYNQNTEVETFMSYLATFLTDICLPIMKQAVNRKAKDFRLNLTYKVEVMEVPLITADQITEIDDMFSKCSFHRVEKQGEKTDEDVPEVVFAFSPREKSVCTCFIKANAERRVHNVM</sequence>
<evidence type="ECO:0000313" key="1">
    <source>
        <dbReference type="Proteomes" id="UP000492821"/>
    </source>
</evidence>
<reference evidence="2" key="2">
    <citation type="submission" date="2020-10" db="UniProtKB">
        <authorList>
            <consortium name="WormBaseParasite"/>
        </authorList>
    </citation>
    <scope>IDENTIFICATION</scope>
</reference>
<dbReference type="WBParaSite" id="Pan_g9151.t1">
    <property type="protein sequence ID" value="Pan_g9151.t1"/>
    <property type="gene ID" value="Pan_g9151"/>
</dbReference>
<reference evidence="1" key="1">
    <citation type="journal article" date="2013" name="Genetics">
        <title>The draft genome and transcriptome of Panagrellus redivivus are shaped by the harsh demands of a free-living lifestyle.</title>
        <authorList>
            <person name="Srinivasan J."/>
            <person name="Dillman A.R."/>
            <person name="Macchietto M.G."/>
            <person name="Heikkinen L."/>
            <person name="Lakso M."/>
            <person name="Fracchia K.M."/>
            <person name="Antoshechkin I."/>
            <person name="Mortazavi A."/>
            <person name="Wong G."/>
            <person name="Sternberg P.W."/>
        </authorList>
    </citation>
    <scope>NUCLEOTIDE SEQUENCE [LARGE SCALE GENOMIC DNA]</scope>
    <source>
        <strain evidence="1">MT8872</strain>
    </source>
</reference>
<evidence type="ECO:0000313" key="2">
    <source>
        <dbReference type="WBParaSite" id="Pan_g9151.t1"/>
    </source>
</evidence>
<proteinExistence type="predicted"/>
<accession>A0A7E4W9X7</accession>
<organism evidence="1 2">
    <name type="scientific">Panagrellus redivivus</name>
    <name type="common">Microworm</name>
    <dbReference type="NCBI Taxonomy" id="6233"/>
    <lineage>
        <taxon>Eukaryota</taxon>
        <taxon>Metazoa</taxon>
        <taxon>Ecdysozoa</taxon>
        <taxon>Nematoda</taxon>
        <taxon>Chromadorea</taxon>
        <taxon>Rhabditida</taxon>
        <taxon>Tylenchina</taxon>
        <taxon>Panagrolaimomorpha</taxon>
        <taxon>Panagrolaimoidea</taxon>
        <taxon>Panagrolaimidae</taxon>
        <taxon>Panagrellus</taxon>
    </lineage>
</organism>
<dbReference type="Proteomes" id="UP000492821">
    <property type="component" value="Unassembled WGS sequence"/>
</dbReference>
<dbReference type="AlphaFoldDB" id="A0A7E4W9X7"/>
<name>A0A7E4W9X7_PANRE</name>
<protein>
    <submittedName>
        <fullName evidence="2">F-box domain-containing protein</fullName>
    </submittedName>
</protein>
<keyword evidence="1" id="KW-1185">Reference proteome</keyword>